<dbReference type="InterPro" id="IPR027417">
    <property type="entry name" value="P-loop_NTPase"/>
</dbReference>
<evidence type="ECO:0000313" key="2">
    <source>
        <dbReference type="Proteomes" id="UP000033684"/>
    </source>
</evidence>
<proteinExistence type="predicted"/>
<dbReference type="EMBL" id="LAJX01000250">
    <property type="protein sequence ID" value="KJV05309.1"/>
    <property type="molecule type" value="Genomic_DNA"/>
</dbReference>
<reference evidence="2" key="1">
    <citation type="submission" date="2015-03" db="EMBL/GenBank/DDBJ databases">
        <title>Draft genome sequence of a novel methanotroph (Sn10-6) isolated from flooded ricefield rhizosphere in India.</title>
        <authorList>
            <person name="Pandit P.S."/>
            <person name="Pore S.D."/>
            <person name="Arora P."/>
            <person name="Kapse N.G."/>
            <person name="Dhakephalkar P.K."/>
            <person name="Rahalkar M.C."/>
        </authorList>
    </citation>
    <scope>NUCLEOTIDE SEQUENCE [LARGE SCALE GENOMIC DNA]</scope>
    <source>
        <strain evidence="2">Sn10-6</strain>
    </source>
</reference>
<reference evidence="1 2" key="2">
    <citation type="journal article" date="2016" name="Microb. Ecol.">
        <title>Genome Characteristics of a Novel Type I Methanotroph (Sn10-6) Isolated from a Flooded Indian Rice Field.</title>
        <authorList>
            <person name="Rahalkar M.C."/>
            <person name="Pandit P.S."/>
            <person name="Dhakephalkar P.K."/>
            <person name="Pore S."/>
            <person name="Arora P."/>
            <person name="Kapse N."/>
        </authorList>
    </citation>
    <scope>NUCLEOTIDE SEQUENCE [LARGE SCALE GENOMIC DNA]</scope>
    <source>
        <strain evidence="1 2">Sn10-6</strain>
    </source>
</reference>
<dbReference type="AlphaFoldDB" id="A0A0F3IIK7"/>
<protein>
    <submittedName>
        <fullName evidence="1">Uncharacterized protein</fullName>
    </submittedName>
</protein>
<sequence>CHRGQALAELTSRAGMQIHPNRHVYVLPKHLVRDQPEFSLSGFNAHNAVKTLTAKLLTLMKGQEESTIPAKRSASTVSYSIDKKVFYSFVDQHLPQVLANKPSTKVDLFIELPFTASPSLRPFLKMATHGNLILIYPEQKHLRAVNELAELPSEFLCQHIIYGHLGLKAHEALSLDGDYSIWLREPLDRLRLHVGQLSKARQLVATDNFSILTSGIKKLDNPYTRLLSGQNAPFGKCTAAMLDVALERLAQLKFIGCVEKTAASFDALCAAFNWDRTLFPNKLNDTFTKSSALFDTEEMELAEPLIAFDRGLYEFVLSSRYIAAE</sequence>
<keyword evidence="2" id="KW-1185">Reference proteome</keyword>
<feature type="non-terminal residue" evidence="1">
    <location>
        <position position="1"/>
    </location>
</feature>
<comment type="caution">
    <text evidence="1">The sequence shown here is derived from an EMBL/GenBank/DDBJ whole genome shotgun (WGS) entry which is preliminary data.</text>
</comment>
<dbReference type="Proteomes" id="UP000033684">
    <property type="component" value="Unassembled WGS sequence"/>
</dbReference>
<organism evidence="1 2">
    <name type="scientific">Methylocucumis oryzae</name>
    <dbReference type="NCBI Taxonomy" id="1632867"/>
    <lineage>
        <taxon>Bacteria</taxon>
        <taxon>Pseudomonadati</taxon>
        <taxon>Pseudomonadota</taxon>
        <taxon>Gammaproteobacteria</taxon>
        <taxon>Methylococcales</taxon>
        <taxon>Methylococcaceae</taxon>
        <taxon>Methylocucumis</taxon>
    </lineage>
</organism>
<accession>A0A0F3IIK7</accession>
<gene>
    <name evidence="1" type="ORF">VZ94_19085</name>
</gene>
<name>A0A0F3IIK7_9GAMM</name>
<dbReference type="Gene3D" id="3.40.50.300">
    <property type="entry name" value="P-loop containing nucleotide triphosphate hydrolases"/>
    <property type="match status" value="1"/>
</dbReference>
<evidence type="ECO:0000313" key="1">
    <source>
        <dbReference type="EMBL" id="KJV05309.1"/>
    </source>
</evidence>